<name>A0A9P7YN69_9HELO</name>
<evidence type="ECO:0000313" key="4">
    <source>
        <dbReference type="Proteomes" id="UP000824998"/>
    </source>
</evidence>
<protein>
    <recommendedName>
        <fullName evidence="5">FeS cluster biogenesis domain-containing protein</fullName>
    </recommendedName>
</protein>
<comment type="caution">
    <text evidence="3">The sequence shown here is derived from an EMBL/GenBank/DDBJ whole genome shotgun (WGS) entry which is preliminary data.</text>
</comment>
<feature type="compositionally biased region" description="Basic and acidic residues" evidence="2">
    <location>
        <begin position="180"/>
        <end position="190"/>
    </location>
</feature>
<dbReference type="PANTHER" id="PTHR43011:SF1">
    <property type="entry name" value="IRON-SULFUR CLUSTER ASSEMBLY 2 HOMOLOG, MITOCHONDRIAL"/>
    <property type="match status" value="1"/>
</dbReference>
<organism evidence="3 4">
    <name type="scientific">Amylocarpus encephaloides</name>
    <dbReference type="NCBI Taxonomy" id="45428"/>
    <lineage>
        <taxon>Eukaryota</taxon>
        <taxon>Fungi</taxon>
        <taxon>Dikarya</taxon>
        <taxon>Ascomycota</taxon>
        <taxon>Pezizomycotina</taxon>
        <taxon>Leotiomycetes</taxon>
        <taxon>Helotiales</taxon>
        <taxon>Helotiales incertae sedis</taxon>
        <taxon>Amylocarpus</taxon>
    </lineage>
</organism>
<dbReference type="GO" id="GO:0051537">
    <property type="term" value="F:2 iron, 2 sulfur cluster binding"/>
    <property type="evidence" value="ECO:0007669"/>
    <property type="project" value="TreeGrafter"/>
</dbReference>
<dbReference type="GO" id="GO:0016226">
    <property type="term" value="P:iron-sulfur cluster assembly"/>
    <property type="evidence" value="ECO:0007669"/>
    <property type="project" value="TreeGrafter"/>
</dbReference>
<dbReference type="GO" id="GO:0005739">
    <property type="term" value="C:mitochondrion"/>
    <property type="evidence" value="ECO:0007669"/>
    <property type="project" value="TreeGrafter"/>
</dbReference>
<evidence type="ECO:0000313" key="3">
    <source>
        <dbReference type="EMBL" id="KAG9236617.1"/>
    </source>
</evidence>
<dbReference type="OrthoDB" id="1938621at2759"/>
<dbReference type="AlphaFoldDB" id="A0A9P7YN69"/>
<proteinExistence type="inferred from homology"/>
<dbReference type="GO" id="GO:0005506">
    <property type="term" value="F:iron ion binding"/>
    <property type="evidence" value="ECO:0007669"/>
    <property type="project" value="TreeGrafter"/>
</dbReference>
<feature type="compositionally biased region" description="Polar residues" evidence="2">
    <location>
        <begin position="147"/>
        <end position="178"/>
    </location>
</feature>
<accession>A0A9P7YN69</accession>
<dbReference type="GO" id="GO:0051539">
    <property type="term" value="F:4 iron, 4 sulfur cluster binding"/>
    <property type="evidence" value="ECO:0007669"/>
    <property type="project" value="TreeGrafter"/>
</dbReference>
<dbReference type="Proteomes" id="UP000824998">
    <property type="component" value="Unassembled WGS sequence"/>
</dbReference>
<evidence type="ECO:0000256" key="2">
    <source>
        <dbReference type="SAM" id="MobiDB-lite"/>
    </source>
</evidence>
<reference evidence="3" key="1">
    <citation type="journal article" date="2021" name="IMA Fungus">
        <title>Genomic characterization of three marine fungi, including Emericellopsis atlantica sp. nov. with signatures of a generalist lifestyle and marine biomass degradation.</title>
        <authorList>
            <person name="Hagestad O.C."/>
            <person name="Hou L."/>
            <person name="Andersen J.H."/>
            <person name="Hansen E.H."/>
            <person name="Altermark B."/>
            <person name="Li C."/>
            <person name="Kuhnert E."/>
            <person name="Cox R.J."/>
            <person name="Crous P.W."/>
            <person name="Spatafora J.W."/>
            <person name="Lail K."/>
            <person name="Amirebrahimi M."/>
            <person name="Lipzen A."/>
            <person name="Pangilinan J."/>
            <person name="Andreopoulos W."/>
            <person name="Hayes R.D."/>
            <person name="Ng V."/>
            <person name="Grigoriev I.V."/>
            <person name="Jackson S.A."/>
            <person name="Sutton T.D.S."/>
            <person name="Dobson A.D.W."/>
            <person name="Rama T."/>
        </authorList>
    </citation>
    <scope>NUCLEOTIDE SEQUENCE</scope>
    <source>
        <strain evidence="3">TRa018bII</strain>
    </source>
</reference>
<dbReference type="Gene3D" id="2.60.300.12">
    <property type="entry name" value="HesB-like domain"/>
    <property type="match status" value="1"/>
</dbReference>
<gene>
    <name evidence="3" type="ORF">BJ875DRAFT_482090</name>
</gene>
<comment type="similarity">
    <text evidence="1">Belongs to the HesB/IscA family.</text>
</comment>
<sequence length="261" mass="28409">MASRPLLKRGAHLVSSSSTCAARTFIQLAPRRYYPNTPPPVLDFLLPPSPQSFYAASVTRNRAIEPRSHARRAFTTSESRRGTIVAHNPLTDDDGNVMSMDITPRAANRLRSIMAVDNNPNFALRITVTSGGCAGFQYHVSHETLPPLNTSGDQSTISMQEQTPPAPNTPSSDPNAIPSTDHRDVKAQSDIKPLEEDETVLMADDGSEAKLVIDRASLDLLKDSKFDYTQELIASQFKVVGNPRAKNACGCGSSFDVKIDL</sequence>
<dbReference type="SUPFAM" id="SSF89360">
    <property type="entry name" value="HesB-like domain"/>
    <property type="match status" value="1"/>
</dbReference>
<evidence type="ECO:0008006" key="5">
    <source>
        <dbReference type="Google" id="ProtNLM"/>
    </source>
</evidence>
<keyword evidence="4" id="KW-1185">Reference proteome</keyword>
<feature type="region of interest" description="Disordered" evidence="2">
    <location>
        <begin position="145"/>
        <end position="190"/>
    </location>
</feature>
<dbReference type="InterPro" id="IPR035903">
    <property type="entry name" value="HesB-like_dom_sf"/>
</dbReference>
<dbReference type="PANTHER" id="PTHR43011">
    <property type="entry name" value="IRON-SULFUR CLUSTER ASSEMBLY 2 HOMOLOG, MITOCHONDRIAL"/>
    <property type="match status" value="1"/>
</dbReference>
<dbReference type="EMBL" id="MU251403">
    <property type="protein sequence ID" value="KAG9236617.1"/>
    <property type="molecule type" value="Genomic_DNA"/>
</dbReference>
<evidence type="ECO:0000256" key="1">
    <source>
        <dbReference type="ARBA" id="ARBA00006718"/>
    </source>
</evidence>